<evidence type="ECO:0000256" key="1">
    <source>
        <dbReference type="SAM" id="MobiDB-lite"/>
    </source>
</evidence>
<feature type="compositionally biased region" description="Polar residues" evidence="1">
    <location>
        <begin position="72"/>
        <end position="84"/>
    </location>
</feature>
<name>A0A7S2RBR6_9STRA</name>
<dbReference type="EMBL" id="HBHI01011190">
    <property type="protein sequence ID" value="CAD9666586.1"/>
    <property type="molecule type" value="Transcribed_RNA"/>
</dbReference>
<reference evidence="2" key="1">
    <citation type="submission" date="2021-01" db="EMBL/GenBank/DDBJ databases">
        <authorList>
            <person name="Corre E."/>
            <person name="Pelletier E."/>
            <person name="Niang G."/>
            <person name="Scheremetjew M."/>
            <person name="Finn R."/>
            <person name="Kale V."/>
            <person name="Holt S."/>
            <person name="Cochrane G."/>
            <person name="Meng A."/>
            <person name="Brown T."/>
            <person name="Cohen L."/>
        </authorList>
    </citation>
    <scope>NUCLEOTIDE SEQUENCE</scope>
    <source>
        <strain evidence="2">CCMP1452</strain>
    </source>
</reference>
<evidence type="ECO:0000313" key="2">
    <source>
        <dbReference type="EMBL" id="CAD9666586.1"/>
    </source>
</evidence>
<accession>A0A7S2RBR6</accession>
<proteinExistence type="predicted"/>
<sequence length="193" mass="20885">MKEADIIASLYANRNIIFGVKLGSKYNNDDNDLVEAAMPLLEAALNDCAVEGEQPHALAALNGLSTWVQSSLENNEDASSSSNVLKEMKSNAENNNDPNSKVVLEAITAIATGIPRPGHSVIGVGTYRDGKDAWQALAKEYASLPTTDEYYNTKEATLYRTAGGEILNIEHLADTNEAYLKEAGGAMARFIFW</sequence>
<gene>
    <name evidence="2" type="ORF">EANT1437_LOCUS5735</name>
</gene>
<organism evidence="2">
    <name type="scientific">Eucampia antarctica</name>
    <dbReference type="NCBI Taxonomy" id="49252"/>
    <lineage>
        <taxon>Eukaryota</taxon>
        <taxon>Sar</taxon>
        <taxon>Stramenopiles</taxon>
        <taxon>Ochrophyta</taxon>
        <taxon>Bacillariophyta</taxon>
        <taxon>Mediophyceae</taxon>
        <taxon>Biddulphiophycidae</taxon>
        <taxon>Hemiaulales</taxon>
        <taxon>Hemiaulaceae</taxon>
        <taxon>Eucampia</taxon>
    </lineage>
</organism>
<protein>
    <submittedName>
        <fullName evidence="2">Uncharacterized protein</fullName>
    </submittedName>
</protein>
<dbReference type="AlphaFoldDB" id="A0A7S2RBR6"/>
<feature type="region of interest" description="Disordered" evidence="1">
    <location>
        <begin position="72"/>
        <end position="97"/>
    </location>
</feature>